<dbReference type="GO" id="GO:0003824">
    <property type="term" value="F:catalytic activity"/>
    <property type="evidence" value="ECO:0007669"/>
    <property type="project" value="InterPro"/>
</dbReference>
<dbReference type="Pfam" id="PF04055">
    <property type="entry name" value="Radical_SAM"/>
    <property type="match status" value="1"/>
</dbReference>
<reference evidence="7" key="1">
    <citation type="submission" date="2017-09" db="EMBL/GenBank/DDBJ databases">
        <title>Depth-based differentiation of microbial function through sediment-hosted aquifers and enrichment of novel symbionts in the deep terrestrial subsurface.</title>
        <authorList>
            <person name="Probst A.J."/>
            <person name="Ladd B."/>
            <person name="Jarett J.K."/>
            <person name="Geller-Mcgrath D.E."/>
            <person name="Sieber C.M.K."/>
            <person name="Emerson J.B."/>
            <person name="Anantharaman K."/>
            <person name="Thomas B.C."/>
            <person name="Malmstrom R."/>
            <person name="Stieglmeier M."/>
            <person name="Klingl A."/>
            <person name="Woyke T."/>
            <person name="Ryan C.M."/>
            <person name="Banfield J.F."/>
        </authorList>
    </citation>
    <scope>NUCLEOTIDE SEQUENCE [LARGE SCALE GENOMIC DNA]</scope>
</reference>
<comment type="caution">
    <text evidence="6">The sequence shown here is derived from an EMBL/GenBank/DDBJ whole genome shotgun (WGS) entry which is preliminary data.</text>
</comment>
<dbReference type="CDD" id="cd21109">
    <property type="entry name" value="SPASM"/>
    <property type="match status" value="1"/>
</dbReference>
<evidence type="ECO:0000256" key="4">
    <source>
        <dbReference type="ARBA" id="ARBA00023014"/>
    </source>
</evidence>
<dbReference type="GO" id="GO:0046872">
    <property type="term" value="F:metal ion binding"/>
    <property type="evidence" value="ECO:0007669"/>
    <property type="project" value="UniProtKB-KW"/>
</dbReference>
<evidence type="ECO:0000313" key="6">
    <source>
        <dbReference type="EMBL" id="PJE67423.1"/>
    </source>
</evidence>
<dbReference type="CDD" id="cd01335">
    <property type="entry name" value="Radical_SAM"/>
    <property type="match status" value="1"/>
</dbReference>
<dbReference type="PROSITE" id="PS51918">
    <property type="entry name" value="RADICAL_SAM"/>
    <property type="match status" value="1"/>
</dbReference>
<name>A0A2M8L3C6_9BACT</name>
<dbReference type="InterPro" id="IPR058240">
    <property type="entry name" value="rSAM_sf"/>
</dbReference>
<dbReference type="SFLD" id="SFLDS00029">
    <property type="entry name" value="Radical_SAM"/>
    <property type="match status" value="1"/>
</dbReference>
<sequence>MINKLKKIPTLLEGVINYSLLRHFKVLSPTEMQINVTYRCNSRCQMCHIWKMRPKNELTLKEWQKIMRDPIFLGIRRLNLSGGEPILHPDLEKLVRLFLDSIPKLEYLDLFTNGFLTDQTVSTVKRLALLAKDRGVNFSVSVSLDGIGKMHERIRGIPGAFEKASKTILSLKEITKKYNFRLSVAGVVFRENLYKIKEVEDWCNKHNIPFSYQIIGFHETYVQNINKKERLDFRKEDEKCLLNLLQELALKRSLKDPRSFVRSYYWHDVDNMYRGGLRTTPCPFILDAFVLDSLGDVYYCLSQEKIGNCRKGKTVSEIYYDPKNLKLRKEITKTVCLKCNSGCFVTSGLAKDFKKFVWFFLTGRRGSVGVY</sequence>
<dbReference type="Gene3D" id="3.20.20.70">
    <property type="entry name" value="Aldolase class I"/>
    <property type="match status" value="1"/>
</dbReference>
<dbReference type="PANTHER" id="PTHR11228">
    <property type="entry name" value="RADICAL SAM DOMAIN PROTEIN"/>
    <property type="match status" value="1"/>
</dbReference>
<dbReference type="InterPro" id="IPR013785">
    <property type="entry name" value="Aldolase_TIM"/>
</dbReference>
<accession>A0A2M8L3C6</accession>
<keyword evidence="4" id="KW-0411">Iron-sulfur</keyword>
<dbReference type="AlphaFoldDB" id="A0A2M8L3C6"/>
<evidence type="ECO:0000313" key="7">
    <source>
        <dbReference type="Proteomes" id="UP000231474"/>
    </source>
</evidence>
<dbReference type="SFLD" id="SFLDG01067">
    <property type="entry name" value="SPASM/twitch_domain_containing"/>
    <property type="match status" value="1"/>
</dbReference>
<keyword evidence="1" id="KW-0949">S-adenosyl-L-methionine</keyword>
<organism evidence="6 7">
    <name type="scientific">Candidatus Shapirobacteria bacterium CG10_big_fil_rev_8_21_14_0_10_40_9</name>
    <dbReference type="NCBI Taxonomy" id="1974888"/>
    <lineage>
        <taxon>Bacteria</taxon>
        <taxon>Candidatus Shapironibacteriota</taxon>
    </lineage>
</organism>
<keyword evidence="3" id="KW-0408">Iron</keyword>
<dbReference type="PANTHER" id="PTHR11228:SF7">
    <property type="entry name" value="PQQA PEPTIDE CYCLASE"/>
    <property type="match status" value="1"/>
</dbReference>
<keyword evidence="2" id="KW-0479">Metal-binding</keyword>
<dbReference type="Proteomes" id="UP000231474">
    <property type="component" value="Unassembled WGS sequence"/>
</dbReference>
<evidence type="ECO:0000256" key="3">
    <source>
        <dbReference type="ARBA" id="ARBA00023004"/>
    </source>
</evidence>
<protein>
    <recommendedName>
        <fullName evidence="5">Radical SAM core domain-containing protein</fullName>
    </recommendedName>
</protein>
<dbReference type="GO" id="GO:0051536">
    <property type="term" value="F:iron-sulfur cluster binding"/>
    <property type="evidence" value="ECO:0007669"/>
    <property type="project" value="UniProtKB-KW"/>
</dbReference>
<dbReference type="InterPro" id="IPR007197">
    <property type="entry name" value="rSAM"/>
</dbReference>
<dbReference type="EMBL" id="PFEK01000048">
    <property type="protein sequence ID" value="PJE67423.1"/>
    <property type="molecule type" value="Genomic_DNA"/>
</dbReference>
<gene>
    <name evidence="6" type="ORF">COU95_02505</name>
</gene>
<evidence type="ECO:0000259" key="5">
    <source>
        <dbReference type="PROSITE" id="PS51918"/>
    </source>
</evidence>
<evidence type="ECO:0000256" key="2">
    <source>
        <dbReference type="ARBA" id="ARBA00022723"/>
    </source>
</evidence>
<evidence type="ECO:0000256" key="1">
    <source>
        <dbReference type="ARBA" id="ARBA00022691"/>
    </source>
</evidence>
<proteinExistence type="predicted"/>
<dbReference type="InterPro" id="IPR050377">
    <property type="entry name" value="Radical_SAM_PqqE_MftC-like"/>
</dbReference>
<feature type="domain" description="Radical SAM core" evidence="5">
    <location>
        <begin position="26"/>
        <end position="251"/>
    </location>
</feature>
<dbReference type="SUPFAM" id="SSF102114">
    <property type="entry name" value="Radical SAM enzymes"/>
    <property type="match status" value="1"/>
</dbReference>